<dbReference type="InterPro" id="IPR028082">
    <property type="entry name" value="Peripla_BP_I"/>
</dbReference>
<dbReference type="GO" id="GO:0045211">
    <property type="term" value="C:postsynaptic membrane"/>
    <property type="evidence" value="ECO:0007669"/>
    <property type="project" value="UniProtKB-SubCell"/>
</dbReference>
<keyword evidence="9 20" id="KW-0472">Membrane</keyword>
<evidence type="ECO:0000256" key="10">
    <source>
        <dbReference type="ARBA" id="ARBA00023170"/>
    </source>
</evidence>
<keyword evidence="11" id="KW-0325">Glycoprotein</keyword>
<dbReference type="CDD" id="cd06382">
    <property type="entry name" value="PBP1_iGluR_Kainate"/>
    <property type="match status" value="1"/>
</dbReference>
<dbReference type="InterPro" id="IPR001828">
    <property type="entry name" value="ANF_lig-bd_rcpt"/>
</dbReference>
<evidence type="ECO:0000256" key="5">
    <source>
        <dbReference type="ARBA" id="ARBA00022692"/>
    </source>
</evidence>
<evidence type="ECO:0000256" key="20">
    <source>
        <dbReference type="SAM" id="Phobius"/>
    </source>
</evidence>
<dbReference type="Gene3D" id="3.40.50.2300">
    <property type="match status" value="2"/>
</dbReference>
<dbReference type="SMART" id="SM00079">
    <property type="entry name" value="PBPe"/>
    <property type="match status" value="1"/>
</dbReference>
<evidence type="ECO:0000313" key="23">
    <source>
        <dbReference type="EMBL" id="APC94261.1"/>
    </source>
</evidence>
<keyword evidence="7" id="KW-0770">Synapse</keyword>
<evidence type="ECO:0000256" key="4">
    <source>
        <dbReference type="ARBA" id="ARBA00022475"/>
    </source>
</evidence>
<evidence type="ECO:0000259" key="21">
    <source>
        <dbReference type="SMART" id="SM00079"/>
    </source>
</evidence>
<dbReference type="FunFam" id="3.40.190.10:FF:000178">
    <property type="entry name" value="Glutamate receptor subunit"/>
    <property type="match status" value="1"/>
</dbReference>
<keyword evidence="3" id="KW-0813">Transport</keyword>
<dbReference type="SMART" id="SM00918">
    <property type="entry name" value="Lig_chan-Glu_bd"/>
    <property type="match status" value="1"/>
</dbReference>
<evidence type="ECO:0000256" key="14">
    <source>
        <dbReference type="ARBA" id="ARBA00023303"/>
    </source>
</evidence>
<evidence type="ECO:0000259" key="22">
    <source>
        <dbReference type="SMART" id="SM00918"/>
    </source>
</evidence>
<dbReference type="InterPro" id="IPR015683">
    <property type="entry name" value="Ionotropic_Glu_rcpt"/>
</dbReference>
<accession>A0A1J0KKL1</accession>
<feature type="compositionally biased region" description="Polar residues" evidence="19">
    <location>
        <begin position="919"/>
        <end position="935"/>
    </location>
</feature>
<evidence type="ECO:0000256" key="15">
    <source>
        <dbReference type="ARBA" id="ARBA00034100"/>
    </source>
</evidence>
<dbReference type="SUPFAM" id="SSF53822">
    <property type="entry name" value="Periplasmic binding protein-like I"/>
    <property type="match status" value="1"/>
</dbReference>
<dbReference type="GO" id="GO:0015276">
    <property type="term" value="F:ligand-gated monoatomic ion channel activity"/>
    <property type="evidence" value="ECO:0007669"/>
    <property type="project" value="InterPro"/>
</dbReference>
<keyword evidence="8" id="KW-0406">Ion transport</keyword>
<feature type="region of interest" description="Disordered" evidence="19">
    <location>
        <begin position="872"/>
        <end position="984"/>
    </location>
</feature>
<feature type="disulfide bond" evidence="18">
    <location>
        <begin position="740"/>
        <end position="798"/>
    </location>
</feature>
<dbReference type="Pfam" id="PF00060">
    <property type="entry name" value="Lig_chan"/>
    <property type="match status" value="1"/>
</dbReference>
<keyword evidence="6 20" id="KW-1133">Transmembrane helix</keyword>
<evidence type="ECO:0000256" key="16">
    <source>
        <dbReference type="PIRSR" id="PIRSR601508-1"/>
    </source>
</evidence>
<sequence>MEFEIVVGKMLFCVVVAFMVQCYSCEIIVHIGALFEKNENLEKSFNFAIEYVNKNNNESEFVFAPLVQNNLTNNNPYLAMTNTCSILEEGVVGVFGPEAFQNVAVVQSLCDLKEIPHIATRWNYWSARDYIMVNLYPHPQYLSKAYYQIITSKNWKTLTILYEDNESLVRILSLIEDAQRGGIPVQLIQLDPFNSGNYRTTMKKLKMTGQTYIVIDCSIRNLSEVLAQLQQAGLLNERYSYLLTNLDAHTENLLPFQYSNANVTGVRLVNPEKEYTQTIAQEFFSEDTTFLEVSAWKLTLETALVIDAMSMFTKVFIDRQKSSSIRIIMENNNSLPCDDTNSWEHGFSLVNMMKSYEYEGLTGPVKFDNQGLRSNFELTVFELLEGGITDVGTWSSSKGLNISRPPGANEEDDEESLRNKSFTVQITLTEPYGMLKQTTRHLSGNEMYEGYAIDLIAKLAEMEGFNYTFIVREDKSNGAYENKTKQWTGMIGDLLNNVSDFAICDFTITSDREEVVDFTDPFMSLGISILFRKPETAPPSFFSFADPFGLDTWMCLGVAFFVVSVAFYFMGRFSSDEWTNPYPCIEEPEFLVNQFSLNNALWFATGALLAQGSEIAPIAISTRMASGIWWYFCLIMSASYTANLAAFLATENPIKLFTDLQSLYDNQVDIRYGAKHGGATLRYFTSAEEGTLLWKVGQRMLAHPEDSPKENDVGVAMAETGKYAFFMESSSIDYTIQRHCTLQQYGDNLDQKGYGIAMRKGSPYRKRLSLAILKLQQNHFLDDLKTKWWEERRGGGACSGNKEESEADPLGFKNVEGCFSCTVYGTCLAVVLVVFEHFLYVCKVSLRTKTSLMQVLKEEWLAYKDFNSDSKPNLMIKSEDEETGRQEEDEEMKSRSTKASRSRSSSISRARLRHKGRGKSSSSQPYCPESTGSTKSRVKVPYGFVLPENNSGAQQSTPQSSHSSKSKRRSIGFTFSGSNINEKF</sequence>
<evidence type="ECO:0000256" key="12">
    <source>
        <dbReference type="ARBA" id="ARBA00023257"/>
    </source>
</evidence>
<keyword evidence="13" id="KW-1071">Ligand-gated ion channel</keyword>
<evidence type="ECO:0000256" key="9">
    <source>
        <dbReference type="ARBA" id="ARBA00023136"/>
    </source>
</evidence>
<reference evidence="23" key="1">
    <citation type="journal article" date="2016" name="Insect Biochem. Mol. Biol.">
        <title>Comparative transcriptome analysis of chemosensory genes in two sister leaf beetles provides insights into chemosensory speciation.</title>
        <authorList>
            <person name="Zhang B."/>
            <person name="Zhang W."/>
            <person name="Nie R.E."/>
            <person name="Li W.Z."/>
            <person name="Segraves K.A."/>
            <person name="Yang X.K."/>
            <person name="Xue H.J."/>
        </authorList>
    </citation>
    <scope>NUCLEOTIDE SEQUENCE</scope>
</reference>
<feature type="binding site" evidence="16">
    <location>
        <position position="512"/>
    </location>
    <ligand>
        <name>L-glutamate</name>
        <dbReference type="ChEBI" id="CHEBI:29985"/>
    </ligand>
</feature>
<feature type="domain" description="Ionotropic glutamate receptor C-terminal" evidence="21">
    <location>
        <begin position="423"/>
        <end position="791"/>
    </location>
</feature>
<dbReference type="InterPro" id="IPR001508">
    <property type="entry name" value="Iono_Glu_rcpt_met"/>
</dbReference>
<dbReference type="InterPro" id="IPR001320">
    <property type="entry name" value="Iontro_rcpt_C"/>
</dbReference>
<feature type="compositionally biased region" description="Polar residues" evidence="19">
    <location>
        <begin position="948"/>
        <end position="959"/>
    </location>
</feature>
<comment type="similarity">
    <text evidence="2">Belongs to the glutamate-gated ion channel (TC 1.A.10.1) family.</text>
</comment>
<evidence type="ECO:0000256" key="17">
    <source>
        <dbReference type="PIRSR" id="PIRSR601508-2"/>
    </source>
</evidence>
<evidence type="ECO:0000256" key="8">
    <source>
        <dbReference type="ARBA" id="ARBA00023065"/>
    </source>
</evidence>
<evidence type="ECO:0000256" key="11">
    <source>
        <dbReference type="ARBA" id="ARBA00023180"/>
    </source>
</evidence>
<evidence type="ECO:0000256" key="7">
    <source>
        <dbReference type="ARBA" id="ARBA00023018"/>
    </source>
</evidence>
<dbReference type="PANTHER" id="PTHR18966">
    <property type="entry name" value="IONOTROPIC GLUTAMATE RECEPTOR"/>
    <property type="match status" value="1"/>
</dbReference>
<dbReference type="Gene3D" id="1.10.287.70">
    <property type="match status" value="1"/>
</dbReference>
<evidence type="ECO:0000256" key="3">
    <source>
        <dbReference type="ARBA" id="ARBA00022448"/>
    </source>
</evidence>
<keyword evidence="12" id="KW-0628">Postsynaptic cell membrane</keyword>
<evidence type="ECO:0000256" key="2">
    <source>
        <dbReference type="ARBA" id="ARBA00008685"/>
    </source>
</evidence>
<keyword evidence="4" id="KW-1003">Cell membrane</keyword>
<dbReference type="Pfam" id="PF01094">
    <property type="entry name" value="ANF_receptor"/>
    <property type="match status" value="1"/>
</dbReference>
<dbReference type="AlphaFoldDB" id="A0A1J0KKL1"/>
<feature type="compositionally biased region" description="Polar residues" evidence="19">
    <location>
        <begin position="973"/>
        <end position="984"/>
    </location>
</feature>
<dbReference type="EMBL" id="KX290690">
    <property type="protein sequence ID" value="APC94261.1"/>
    <property type="molecule type" value="mRNA"/>
</dbReference>
<keyword evidence="5 20" id="KW-0812">Transmembrane</keyword>
<feature type="transmembrane region" description="Helical" evidence="20">
    <location>
        <begin position="628"/>
        <end position="649"/>
    </location>
</feature>
<protein>
    <submittedName>
        <fullName evidence="23">Ionotropic receptor 7</fullName>
    </submittedName>
</protein>
<dbReference type="PRINTS" id="PR00177">
    <property type="entry name" value="NMDARECEPTOR"/>
</dbReference>
<feature type="binding site" evidence="16">
    <location>
        <position position="680"/>
    </location>
    <ligand>
        <name>L-glutamate</name>
        <dbReference type="ChEBI" id="CHEBI:29985"/>
    </ligand>
</feature>
<keyword evidence="18" id="KW-1015">Disulfide bond</keyword>
<feature type="domain" description="Ionotropic glutamate receptor L-glutamate and glycine-binding" evidence="22">
    <location>
        <begin position="431"/>
        <end position="496"/>
    </location>
</feature>
<evidence type="ECO:0000256" key="1">
    <source>
        <dbReference type="ARBA" id="ARBA00004651"/>
    </source>
</evidence>
<feature type="compositionally biased region" description="Acidic residues" evidence="19">
    <location>
        <begin position="879"/>
        <end position="891"/>
    </location>
</feature>
<evidence type="ECO:0000256" key="13">
    <source>
        <dbReference type="ARBA" id="ARBA00023286"/>
    </source>
</evidence>
<organism evidence="23">
    <name type="scientific">Pyrrhalta maculicollis</name>
    <dbReference type="NCBI Taxonomy" id="226885"/>
    <lineage>
        <taxon>Eukaryota</taxon>
        <taxon>Metazoa</taxon>
        <taxon>Ecdysozoa</taxon>
        <taxon>Arthropoda</taxon>
        <taxon>Hexapoda</taxon>
        <taxon>Insecta</taxon>
        <taxon>Pterygota</taxon>
        <taxon>Neoptera</taxon>
        <taxon>Endopterygota</taxon>
        <taxon>Coleoptera</taxon>
        <taxon>Polyphaga</taxon>
        <taxon>Cucujiformia</taxon>
        <taxon>Chrysomeloidea</taxon>
        <taxon>Chrysomelidae</taxon>
        <taxon>Galerucinae</taxon>
        <taxon>Coelomerites</taxon>
        <taxon>Pyrrhalta</taxon>
    </lineage>
</organism>
<keyword evidence="10 23" id="KW-0675">Receptor</keyword>
<dbReference type="GO" id="GO:0038023">
    <property type="term" value="F:signaling receptor activity"/>
    <property type="evidence" value="ECO:0007669"/>
    <property type="project" value="InterPro"/>
</dbReference>
<name>A0A1J0KKL1_9CUCU</name>
<comment type="subcellular location">
    <subcellularLocation>
        <location evidence="1">Cell membrane</location>
        <topology evidence="1">Multi-pass membrane protein</topology>
    </subcellularLocation>
    <subcellularLocation>
        <location evidence="15">Postsynaptic cell membrane</location>
    </subcellularLocation>
</comment>
<evidence type="ECO:0000256" key="19">
    <source>
        <dbReference type="SAM" id="MobiDB-lite"/>
    </source>
</evidence>
<dbReference type="InterPro" id="IPR019594">
    <property type="entry name" value="Glu/Gly-bd"/>
</dbReference>
<dbReference type="Pfam" id="PF10613">
    <property type="entry name" value="Lig_chan-Glu_bd"/>
    <property type="match status" value="1"/>
</dbReference>
<feature type="binding site" evidence="16">
    <location>
        <position position="728"/>
    </location>
    <ligand>
        <name>L-glutamate</name>
        <dbReference type="ChEBI" id="CHEBI:29985"/>
    </ligand>
</feature>
<feature type="site" description="Interaction with the cone snail toxin Con-ikot-ikot" evidence="17">
    <location>
        <position position="774"/>
    </location>
</feature>
<feature type="transmembrane region" description="Helical" evidence="20">
    <location>
        <begin position="550"/>
        <end position="570"/>
    </location>
</feature>
<keyword evidence="14" id="KW-0407">Ion channel</keyword>
<proteinExistence type="evidence at transcript level"/>
<dbReference type="Gene3D" id="3.40.190.10">
    <property type="entry name" value="Periplasmic binding protein-like II"/>
    <property type="match status" value="2"/>
</dbReference>
<evidence type="ECO:0000256" key="18">
    <source>
        <dbReference type="PIRSR" id="PIRSR601508-3"/>
    </source>
</evidence>
<dbReference type="FunFam" id="1.10.287.70:FF:000105">
    <property type="entry name" value="Eye-enriched kainate receptor, isoform A"/>
    <property type="match status" value="1"/>
</dbReference>
<feature type="binding site" evidence="16">
    <location>
        <position position="507"/>
    </location>
    <ligand>
        <name>L-glutamate</name>
        <dbReference type="ChEBI" id="CHEBI:29985"/>
    </ligand>
</feature>
<evidence type="ECO:0000256" key="6">
    <source>
        <dbReference type="ARBA" id="ARBA00022989"/>
    </source>
</evidence>
<dbReference type="SUPFAM" id="SSF53850">
    <property type="entry name" value="Periplasmic binding protein-like II"/>
    <property type="match status" value="1"/>
</dbReference>